<dbReference type="Pfam" id="PF00027">
    <property type="entry name" value="cNMP_binding"/>
    <property type="match status" value="2"/>
</dbReference>
<dbReference type="PROSITE" id="PS50206">
    <property type="entry name" value="RHODANESE_3"/>
    <property type="match status" value="1"/>
</dbReference>
<dbReference type="GO" id="GO:0005829">
    <property type="term" value="C:cytosol"/>
    <property type="evidence" value="ECO:0007669"/>
    <property type="project" value="TreeGrafter"/>
</dbReference>
<dbReference type="SMART" id="SM00100">
    <property type="entry name" value="cNMP"/>
    <property type="match status" value="2"/>
</dbReference>
<organism evidence="4 5">
    <name type="scientific">Pseudomonas indica</name>
    <dbReference type="NCBI Taxonomy" id="137658"/>
    <lineage>
        <taxon>Bacteria</taxon>
        <taxon>Pseudomonadati</taxon>
        <taxon>Pseudomonadota</taxon>
        <taxon>Gammaproteobacteria</taxon>
        <taxon>Pseudomonadales</taxon>
        <taxon>Pseudomonadaceae</taxon>
        <taxon>Pseudomonas</taxon>
    </lineage>
</organism>
<dbReference type="Gene3D" id="3.40.250.10">
    <property type="entry name" value="Rhodanese-like domain"/>
    <property type="match status" value="1"/>
</dbReference>
<feature type="domain" description="Rhodanese" evidence="3">
    <location>
        <begin position="271"/>
        <end position="361"/>
    </location>
</feature>
<dbReference type="GO" id="GO:0005952">
    <property type="term" value="C:cAMP-dependent protein kinase complex"/>
    <property type="evidence" value="ECO:0007669"/>
    <property type="project" value="InterPro"/>
</dbReference>
<evidence type="ECO:0000256" key="1">
    <source>
        <dbReference type="SAM" id="MobiDB-lite"/>
    </source>
</evidence>
<dbReference type="AlphaFoldDB" id="A0A1G9C388"/>
<evidence type="ECO:0000313" key="5">
    <source>
        <dbReference type="Proteomes" id="UP000198706"/>
    </source>
</evidence>
<feature type="domain" description="Cyclic nucleotide-binding" evidence="2">
    <location>
        <begin position="152"/>
        <end position="254"/>
    </location>
</feature>
<dbReference type="EMBL" id="FNFD01000007">
    <property type="protein sequence ID" value="SDK46130.1"/>
    <property type="molecule type" value="Genomic_DNA"/>
</dbReference>
<dbReference type="Gene3D" id="2.60.120.10">
    <property type="entry name" value="Jelly Rolls"/>
    <property type="match status" value="2"/>
</dbReference>
<feature type="domain" description="Cyclic nucleotide-binding" evidence="2">
    <location>
        <begin position="23"/>
        <end position="121"/>
    </location>
</feature>
<dbReference type="InterPro" id="IPR014710">
    <property type="entry name" value="RmlC-like_jellyroll"/>
</dbReference>
<dbReference type="PANTHER" id="PTHR11635:SF152">
    <property type="entry name" value="CAMP-DEPENDENT PROTEIN KINASE TYPE I REGULATORY SUBUNIT-RELATED"/>
    <property type="match status" value="1"/>
</dbReference>
<dbReference type="SUPFAM" id="SSF52821">
    <property type="entry name" value="Rhodanese/Cell cycle control phosphatase"/>
    <property type="match status" value="1"/>
</dbReference>
<dbReference type="Proteomes" id="UP000198706">
    <property type="component" value="Unassembled WGS sequence"/>
</dbReference>
<dbReference type="STRING" id="137658.SAMN05216186_107106"/>
<feature type="region of interest" description="Disordered" evidence="1">
    <location>
        <begin position="1"/>
        <end position="20"/>
    </location>
</feature>
<gene>
    <name evidence="4" type="ORF">SAMN05216186_107106</name>
</gene>
<name>A0A1G9C388_9PSED</name>
<evidence type="ECO:0000313" key="4">
    <source>
        <dbReference type="EMBL" id="SDK46130.1"/>
    </source>
</evidence>
<dbReference type="CDD" id="cd00158">
    <property type="entry name" value="RHOD"/>
    <property type="match status" value="1"/>
</dbReference>
<dbReference type="Pfam" id="PF00581">
    <property type="entry name" value="Rhodanese"/>
    <property type="match status" value="1"/>
</dbReference>
<dbReference type="InterPro" id="IPR018490">
    <property type="entry name" value="cNMP-bd_dom_sf"/>
</dbReference>
<dbReference type="PANTHER" id="PTHR11635">
    <property type="entry name" value="CAMP-DEPENDENT PROTEIN KINASE REGULATORY CHAIN"/>
    <property type="match status" value="1"/>
</dbReference>
<sequence length="377" mass="41827">MTSELDRPMNEPLNPEQLRSLTPLNVLSEHQWRELRGQMVPQPLLAGETLFRKGDQLRMTYYLLAGELSLQDAQGQIQRIVAGSEASCHPLSPSLPRLHEARALTDASVLALDSAALSRLLTWRLAYQDLLLELEQGGEDVEWLESLLENPLFAKVPPTNVRAMLGRLHRLELPAGSTVLREGEAGDCCYFLKSGRAEVLRHSSDKPQVLAELEVGACFGEEALLSDRPRNATVTLLEDGVVLRLDRQDFFALLKAPVVAEVSLGEAERMIEAGAQWLDVRLQDEYERGHAPSSLNMPLNLLRLKARLLDKGRTYLCYCDSGKRSANAVFLLSQLGFETYALRDGLDALPALQREGLLCESGAGYLARSGGRTERSR</sequence>
<dbReference type="CDD" id="cd00038">
    <property type="entry name" value="CAP_ED"/>
    <property type="match status" value="2"/>
</dbReference>
<evidence type="ECO:0000259" key="3">
    <source>
        <dbReference type="PROSITE" id="PS50206"/>
    </source>
</evidence>
<protein>
    <submittedName>
        <fullName evidence="4">Cyclic nucleotide-binding domain-containing protein</fullName>
    </submittedName>
</protein>
<evidence type="ECO:0000259" key="2">
    <source>
        <dbReference type="PROSITE" id="PS50042"/>
    </source>
</evidence>
<dbReference type="InterPro" id="IPR000595">
    <property type="entry name" value="cNMP-bd_dom"/>
</dbReference>
<accession>A0A1G9C388</accession>
<dbReference type="SMART" id="SM00450">
    <property type="entry name" value="RHOD"/>
    <property type="match status" value="1"/>
</dbReference>
<keyword evidence="5" id="KW-1185">Reference proteome</keyword>
<dbReference type="SUPFAM" id="SSF51206">
    <property type="entry name" value="cAMP-binding domain-like"/>
    <property type="match status" value="2"/>
</dbReference>
<reference evidence="4 5" key="1">
    <citation type="submission" date="2016-10" db="EMBL/GenBank/DDBJ databases">
        <authorList>
            <person name="de Groot N.N."/>
        </authorList>
    </citation>
    <scope>NUCLEOTIDE SEQUENCE [LARGE SCALE GENOMIC DNA]</scope>
    <source>
        <strain evidence="4 5">JCM 21544</strain>
    </source>
</reference>
<dbReference type="InterPro" id="IPR036873">
    <property type="entry name" value="Rhodanese-like_dom_sf"/>
</dbReference>
<dbReference type="InterPro" id="IPR001763">
    <property type="entry name" value="Rhodanese-like_dom"/>
</dbReference>
<dbReference type="PROSITE" id="PS50042">
    <property type="entry name" value="CNMP_BINDING_3"/>
    <property type="match status" value="2"/>
</dbReference>
<dbReference type="InterPro" id="IPR050503">
    <property type="entry name" value="cAMP-dep_PK_reg_su-like"/>
</dbReference>
<proteinExistence type="predicted"/>